<dbReference type="EnsemblMetazoa" id="ASIC004019-RA">
    <property type="protein sequence ID" value="ASIC004019-PA"/>
    <property type="gene ID" value="ASIC004019"/>
</dbReference>
<evidence type="ECO:0000313" key="3">
    <source>
        <dbReference type="EnsemblMetazoa" id="ASIC004019-PA"/>
    </source>
</evidence>
<evidence type="ECO:0000313" key="4">
    <source>
        <dbReference type="Proteomes" id="UP000030765"/>
    </source>
</evidence>
<dbReference type="AlphaFoldDB" id="A0A084VFV5"/>
<evidence type="ECO:0000256" key="1">
    <source>
        <dbReference type="SAM" id="MobiDB-lite"/>
    </source>
</evidence>
<keyword evidence="4" id="KW-1185">Reference proteome</keyword>
<evidence type="ECO:0000313" key="2">
    <source>
        <dbReference type="EMBL" id="KFB36849.1"/>
    </source>
</evidence>
<name>A0A084VFV5_ANOSI</name>
<feature type="compositionally biased region" description="Basic and acidic residues" evidence="1">
    <location>
        <begin position="8"/>
        <end position="35"/>
    </location>
</feature>
<feature type="compositionally biased region" description="Low complexity" evidence="1">
    <location>
        <begin position="36"/>
        <end position="46"/>
    </location>
</feature>
<reference evidence="3" key="2">
    <citation type="submission" date="2020-05" db="UniProtKB">
        <authorList>
            <consortium name="EnsemblMetazoa"/>
        </authorList>
    </citation>
    <scope>IDENTIFICATION</scope>
</reference>
<organism evidence="2">
    <name type="scientific">Anopheles sinensis</name>
    <name type="common">Mosquito</name>
    <dbReference type="NCBI Taxonomy" id="74873"/>
    <lineage>
        <taxon>Eukaryota</taxon>
        <taxon>Metazoa</taxon>
        <taxon>Ecdysozoa</taxon>
        <taxon>Arthropoda</taxon>
        <taxon>Hexapoda</taxon>
        <taxon>Insecta</taxon>
        <taxon>Pterygota</taxon>
        <taxon>Neoptera</taxon>
        <taxon>Endopterygota</taxon>
        <taxon>Diptera</taxon>
        <taxon>Nematocera</taxon>
        <taxon>Culicoidea</taxon>
        <taxon>Culicidae</taxon>
        <taxon>Anophelinae</taxon>
        <taxon>Anopheles</taxon>
    </lineage>
</organism>
<dbReference type="VEuPathDB" id="VectorBase:ASIC004019"/>
<dbReference type="EMBL" id="KE524800">
    <property type="protein sequence ID" value="KFB36849.1"/>
    <property type="molecule type" value="Genomic_DNA"/>
</dbReference>
<proteinExistence type="predicted"/>
<gene>
    <name evidence="2" type="ORF">ZHAS_00004019</name>
</gene>
<feature type="region of interest" description="Disordered" evidence="1">
    <location>
        <begin position="1"/>
        <end position="91"/>
    </location>
</feature>
<accession>A0A084VFV5</accession>
<dbReference type="Proteomes" id="UP000030765">
    <property type="component" value="Unassembled WGS sequence"/>
</dbReference>
<reference evidence="2 4" key="1">
    <citation type="journal article" date="2014" name="BMC Genomics">
        <title>Genome sequence of Anopheles sinensis provides insight into genetics basis of mosquito competence for malaria parasites.</title>
        <authorList>
            <person name="Zhou D."/>
            <person name="Zhang D."/>
            <person name="Ding G."/>
            <person name="Shi L."/>
            <person name="Hou Q."/>
            <person name="Ye Y."/>
            <person name="Xu Y."/>
            <person name="Zhou H."/>
            <person name="Xiong C."/>
            <person name="Li S."/>
            <person name="Yu J."/>
            <person name="Hong S."/>
            <person name="Yu X."/>
            <person name="Zou P."/>
            <person name="Chen C."/>
            <person name="Chang X."/>
            <person name="Wang W."/>
            <person name="Lv Y."/>
            <person name="Sun Y."/>
            <person name="Ma L."/>
            <person name="Shen B."/>
            <person name="Zhu C."/>
        </authorList>
    </citation>
    <scope>NUCLEOTIDE SEQUENCE [LARGE SCALE GENOMIC DNA]</scope>
</reference>
<sequence>MQPVLRNQYRENRNRKPETAEERRVGASTRREEKSGPGFRPSGSSSACSRTLRGKMAPARFIEHRSLLPFGPGKTLTETRKENSVPIRRES</sequence>
<dbReference type="EMBL" id="ATLV01012509">
    <property type="status" value="NOT_ANNOTATED_CDS"/>
    <property type="molecule type" value="Genomic_DNA"/>
</dbReference>
<feature type="compositionally biased region" description="Basic and acidic residues" evidence="1">
    <location>
        <begin position="77"/>
        <end position="91"/>
    </location>
</feature>
<protein>
    <submittedName>
        <fullName evidence="2 3">Uncharacterized protein</fullName>
    </submittedName>
</protein>